<dbReference type="AlphaFoldDB" id="A0AAV7U2R5"/>
<evidence type="ECO:0000313" key="2">
    <source>
        <dbReference type="Proteomes" id="UP001066276"/>
    </source>
</evidence>
<proteinExistence type="predicted"/>
<organism evidence="1 2">
    <name type="scientific">Pleurodeles waltl</name>
    <name type="common">Iberian ribbed newt</name>
    <dbReference type="NCBI Taxonomy" id="8319"/>
    <lineage>
        <taxon>Eukaryota</taxon>
        <taxon>Metazoa</taxon>
        <taxon>Chordata</taxon>
        <taxon>Craniata</taxon>
        <taxon>Vertebrata</taxon>
        <taxon>Euteleostomi</taxon>
        <taxon>Amphibia</taxon>
        <taxon>Batrachia</taxon>
        <taxon>Caudata</taxon>
        <taxon>Salamandroidea</taxon>
        <taxon>Salamandridae</taxon>
        <taxon>Pleurodelinae</taxon>
        <taxon>Pleurodeles</taxon>
    </lineage>
</organism>
<comment type="caution">
    <text evidence="1">The sequence shown here is derived from an EMBL/GenBank/DDBJ whole genome shotgun (WGS) entry which is preliminary data.</text>
</comment>
<accession>A0AAV7U2R5</accession>
<sequence length="130" mass="13341">MCGVQVTPGACLEGLGYYVWSAGDARCVPYWGVSGIIWGVRVTSGTYLGVGCLMYYVGVQVVSGTMCGVQVTPGTCLGGLGYYVGSAGGLGYYVGSAGDARCVPRGSRVLLVMSASGDVVMVDNDDVGQW</sequence>
<name>A0AAV7U2R5_PLEWA</name>
<gene>
    <name evidence="1" type="ORF">NDU88_007956</name>
</gene>
<keyword evidence="2" id="KW-1185">Reference proteome</keyword>
<evidence type="ECO:0008006" key="3">
    <source>
        <dbReference type="Google" id="ProtNLM"/>
    </source>
</evidence>
<protein>
    <recommendedName>
        <fullName evidence="3">Bulb-type lectin domain-containing protein</fullName>
    </recommendedName>
</protein>
<evidence type="ECO:0000313" key="1">
    <source>
        <dbReference type="EMBL" id="KAJ1182775.1"/>
    </source>
</evidence>
<dbReference type="EMBL" id="JANPWB010000006">
    <property type="protein sequence ID" value="KAJ1182775.1"/>
    <property type="molecule type" value="Genomic_DNA"/>
</dbReference>
<dbReference type="Proteomes" id="UP001066276">
    <property type="component" value="Chromosome 3_2"/>
</dbReference>
<reference evidence="1" key="1">
    <citation type="journal article" date="2022" name="bioRxiv">
        <title>Sequencing and chromosome-scale assembly of the giantPleurodeles waltlgenome.</title>
        <authorList>
            <person name="Brown T."/>
            <person name="Elewa A."/>
            <person name="Iarovenko S."/>
            <person name="Subramanian E."/>
            <person name="Araus A.J."/>
            <person name="Petzold A."/>
            <person name="Susuki M."/>
            <person name="Suzuki K.-i.T."/>
            <person name="Hayashi T."/>
            <person name="Toyoda A."/>
            <person name="Oliveira C."/>
            <person name="Osipova E."/>
            <person name="Leigh N.D."/>
            <person name="Simon A."/>
            <person name="Yun M.H."/>
        </authorList>
    </citation>
    <scope>NUCLEOTIDE SEQUENCE</scope>
    <source>
        <strain evidence="1">20211129_DDA</strain>
        <tissue evidence="1">Liver</tissue>
    </source>
</reference>